<protein>
    <submittedName>
        <fullName evidence="3">Uncharacterized protein</fullName>
    </submittedName>
</protein>
<evidence type="ECO:0000256" key="1">
    <source>
        <dbReference type="ARBA" id="ARBA00007160"/>
    </source>
</evidence>
<dbReference type="AlphaFoldDB" id="A0A8T2QCQ1"/>
<dbReference type="OMA" id="HQKHERK"/>
<comment type="similarity">
    <text evidence="1">Belongs to the abscisic acid and water stress-induced protein family.</text>
</comment>
<dbReference type="OrthoDB" id="1936600at2759"/>
<reference evidence="3" key="1">
    <citation type="submission" date="2021-08" db="EMBL/GenBank/DDBJ databases">
        <title>WGS assembly of Ceratopteris richardii.</title>
        <authorList>
            <person name="Marchant D.B."/>
            <person name="Chen G."/>
            <person name="Jenkins J."/>
            <person name="Shu S."/>
            <person name="Leebens-Mack J."/>
            <person name="Grimwood J."/>
            <person name="Schmutz J."/>
            <person name="Soltis P."/>
            <person name="Soltis D."/>
            <person name="Chen Z.-H."/>
        </authorList>
    </citation>
    <scope>NUCLEOTIDE SEQUENCE</scope>
    <source>
        <strain evidence="3">Whitten #5841</strain>
        <tissue evidence="3">Leaf</tissue>
    </source>
</reference>
<feature type="region of interest" description="Disordered" evidence="2">
    <location>
        <begin position="89"/>
        <end position="109"/>
    </location>
</feature>
<dbReference type="EMBL" id="CM035441">
    <property type="protein sequence ID" value="KAH7281474.1"/>
    <property type="molecule type" value="Genomic_DNA"/>
</dbReference>
<name>A0A8T2QCQ1_CERRI</name>
<feature type="region of interest" description="Disordered" evidence="2">
    <location>
        <begin position="1"/>
        <end position="23"/>
    </location>
</feature>
<comment type="caution">
    <text evidence="3">The sequence shown here is derived from an EMBL/GenBank/DDBJ whole genome shotgun (WGS) entry which is preliminary data.</text>
</comment>
<evidence type="ECO:0000256" key="2">
    <source>
        <dbReference type="SAM" id="MobiDB-lite"/>
    </source>
</evidence>
<dbReference type="Pfam" id="PF02496">
    <property type="entry name" value="ABA_WDS"/>
    <property type="match status" value="1"/>
</dbReference>
<dbReference type="PANTHER" id="PTHR33801">
    <property type="entry name" value="ABSCISIC STRESS-RIPENING PROTEIN 5"/>
    <property type="match status" value="1"/>
</dbReference>
<proteinExistence type="inferred from homology"/>
<gene>
    <name evidence="3" type="ORF">KP509_36G049400</name>
</gene>
<dbReference type="InterPro" id="IPR003496">
    <property type="entry name" value="ABA_WDS"/>
</dbReference>
<organism evidence="3 4">
    <name type="scientific">Ceratopteris richardii</name>
    <name type="common">Triangle waterfern</name>
    <dbReference type="NCBI Taxonomy" id="49495"/>
    <lineage>
        <taxon>Eukaryota</taxon>
        <taxon>Viridiplantae</taxon>
        <taxon>Streptophyta</taxon>
        <taxon>Embryophyta</taxon>
        <taxon>Tracheophyta</taxon>
        <taxon>Polypodiopsida</taxon>
        <taxon>Polypodiidae</taxon>
        <taxon>Polypodiales</taxon>
        <taxon>Pteridineae</taxon>
        <taxon>Pteridaceae</taxon>
        <taxon>Parkerioideae</taxon>
        <taxon>Ceratopteris</taxon>
    </lineage>
</organism>
<dbReference type="Proteomes" id="UP000825935">
    <property type="component" value="Chromosome 36"/>
</dbReference>
<accession>A0A8T2QCQ1</accession>
<evidence type="ECO:0000313" key="3">
    <source>
        <dbReference type="EMBL" id="KAH7281474.1"/>
    </source>
</evidence>
<keyword evidence="4" id="KW-1185">Reference proteome</keyword>
<sequence length="109" mass="12244">MVSSSHALYSKLSPGTATKVDKHETDLKVEERKHKHRQHAAESCALAAGAFALHKKHEAKKHPENRHTHKVREHVATAVAMGATSLALHQKHERKHCKDAMKKMHQKKG</sequence>
<evidence type="ECO:0000313" key="4">
    <source>
        <dbReference type="Proteomes" id="UP000825935"/>
    </source>
</evidence>